<dbReference type="InterPro" id="IPR005790">
    <property type="entry name" value="DNA_polIII_delta"/>
</dbReference>
<keyword evidence="8" id="KW-1185">Reference proteome</keyword>
<dbReference type="PANTHER" id="PTHR34388:SF1">
    <property type="entry name" value="DNA POLYMERASE III SUBUNIT DELTA"/>
    <property type="match status" value="1"/>
</dbReference>
<dbReference type="RefSeq" id="WP_216519376.1">
    <property type="nucleotide sequence ID" value="NZ_JAHLPM010000007.1"/>
</dbReference>
<evidence type="ECO:0000259" key="5">
    <source>
        <dbReference type="Pfam" id="PF06144"/>
    </source>
</evidence>
<evidence type="ECO:0000313" key="7">
    <source>
        <dbReference type="EMBL" id="MBU5438342.1"/>
    </source>
</evidence>
<feature type="domain" description="DNA polymerase III delta N-terminal" evidence="5">
    <location>
        <begin position="19"/>
        <end position="139"/>
    </location>
</feature>
<keyword evidence="1 7" id="KW-0808">Transferase</keyword>
<dbReference type="GO" id="GO:0003887">
    <property type="term" value="F:DNA-directed DNA polymerase activity"/>
    <property type="evidence" value="ECO:0007669"/>
    <property type="project" value="UniProtKB-EC"/>
</dbReference>
<accession>A0ABS6E6D3</accession>
<dbReference type="InterPro" id="IPR010372">
    <property type="entry name" value="DNA_pol3_delta_N"/>
</dbReference>
<gene>
    <name evidence="7" type="primary">holA</name>
    <name evidence="7" type="ORF">KQI42_09995</name>
</gene>
<dbReference type="Pfam" id="PF21694">
    <property type="entry name" value="DNA_pol3_delta_C"/>
    <property type="match status" value="1"/>
</dbReference>
<dbReference type="NCBIfam" id="TIGR01128">
    <property type="entry name" value="holA"/>
    <property type="match status" value="1"/>
</dbReference>
<dbReference type="EMBL" id="JAHLPM010000007">
    <property type="protein sequence ID" value="MBU5438342.1"/>
    <property type="molecule type" value="Genomic_DNA"/>
</dbReference>
<dbReference type="Proteomes" id="UP000749471">
    <property type="component" value="Unassembled WGS sequence"/>
</dbReference>
<proteinExistence type="predicted"/>
<comment type="caution">
    <text evidence="7">The sequence shown here is derived from an EMBL/GenBank/DDBJ whole genome shotgun (WGS) entry which is preliminary data.</text>
</comment>
<organism evidence="7 8">
    <name type="scientific">Tissierella simiarum</name>
    <dbReference type="NCBI Taxonomy" id="2841534"/>
    <lineage>
        <taxon>Bacteria</taxon>
        <taxon>Bacillati</taxon>
        <taxon>Bacillota</taxon>
        <taxon>Tissierellia</taxon>
        <taxon>Tissierellales</taxon>
        <taxon>Tissierellaceae</taxon>
        <taxon>Tissierella</taxon>
    </lineage>
</organism>
<keyword evidence="4" id="KW-0239">DNA-directed DNA polymerase</keyword>
<evidence type="ECO:0000313" key="8">
    <source>
        <dbReference type="Proteomes" id="UP000749471"/>
    </source>
</evidence>
<feature type="domain" description="DNA polymerase III delta subunit-like C-terminal" evidence="6">
    <location>
        <begin position="221"/>
        <end position="338"/>
    </location>
</feature>
<evidence type="ECO:0000256" key="1">
    <source>
        <dbReference type="ARBA" id="ARBA00022679"/>
    </source>
</evidence>
<keyword evidence="3" id="KW-0235">DNA replication</keyword>
<sequence>MNYKEFIKIMEDDGLKSAYLFYGEEEYLIKDILIRIKEKYIDEAFEALNYIIIEGKDASFDTILNACETLPFMSQKKIVLVKDLSQLLAKDEAYEKEILSSYIEGLDNYISLILIEPSSNIKKGSKMYKTINRLGGIVEFSKLKGKDLTSWIEDRFRTYGKKISYSNINYFIQQTAYFGFNQSKTLYDLENEILKVINYVSEEEVLKDHIDLILSKPIDINIFNLLTSINRKDGENALKIFNEMYISNEPVQRILFMITRQLRLMLSYKLYREKGYMEGEILEKLQLKSYEYEKISNQSSNFTLNQLERALNYCLDVDKKIKTSSFDEKVAIEMLIINLCFNI</sequence>
<evidence type="ECO:0000256" key="4">
    <source>
        <dbReference type="ARBA" id="ARBA00022932"/>
    </source>
</evidence>
<dbReference type="InterPro" id="IPR048466">
    <property type="entry name" value="DNA_pol3_delta-like_C"/>
</dbReference>
<keyword evidence="2 7" id="KW-0548">Nucleotidyltransferase</keyword>
<evidence type="ECO:0000256" key="3">
    <source>
        <dbReference type="ARBA" id="ARBA00022705"/>
    </source>
</evidence>
<evidence type="ECO:0000256" key="2">
    <source>
        <dbReference type="ARBA" id="ARBA00022695"/>
    </source>
</evidence>
<protein>
    <submittedName>
        <fullName evidence="7">DNA polymerase III subunit delta</fullName>
        <ecNumber evidence="7">2.7.7.7</ecNumber>
    </submittedName>
</protein>
<evidence type="ECO:0000259" key="6">
    <source>
        <dbReference type="Pfam" id="PF21694"/>
    </source>
</evidence>
<dbReference type="EC" id="2.7.7.7" evidence="7"/>
<dbReference type="Pfam" id="PF06144">
    <property type="entry name" value="DNA_pol3_delta"/>
    <property type="match status" value="1"/>
</dbReference>
<dbReference type="PANTHER" id="PTHR34388">
    <property type="entry name" value="DNA POLYMERASE III SUBUNIT DELTA"/>
    <property type="match status" value="1"/>
</dbReference>
<name>A0ABS6E6D3_9FIRM</name>
<reference evidence="7 8" key="1">
    <citation type="submission" date="2021-06" db="EMBL/GenBank/DDBJ databases">
        <authorList>
            <person name="Sun Q."/>
            <person name="Li D."/>
        </authorList>
    </citation>
    <scope>NUCLEOTIDE SEQUENCE [LARGE SCALE GENOMIC DNA]</scope>
    <source>
        <strain evidence="7 8">MSJ-40</strain>
    </source>
</reference>